<keyword evidence="4" id="KW-1003">Cell membrane</keyword>
<dbReference type="SUPFAM" id="SSF47384">
    <property type="entry name" value="Homodimeric domain of signal transducing histidine kinase"/>
    <property type="match status" value="1"/>
</dbReference>
<dbReference type="CDD" id="cd00075">
    <property type="entry name" value="HATPase"/>
    <property type="match status" value="1"/>
</dbReference>
<name>A0ABS9GU16_9BACL</name>
<dbReference type="CDD" id="cd06225">
    <property type="entry name" value="HAMP"/>
    <property type="match status" value="1"/>
</dbReference>
<keyword evidence="19" id="KW-1185">Reference proteome</keyword>
<proteinExistence type="predicted"/>
<evidence type="ECO:0000256" key="1">
    <source>
        <dbReference type="ARBA" id="ARBA00000085"/>
    </source>
</evidence>
<dbReference type="PANTHER" id="PTHR45528:SF1">
    <property type="entry name" value="SENSOR HISTIDINE KINASE CPXA"/>
    <property type="match status" value="1"/>
</dbReference>
<dbReference type="InterPro" id="IPR036097">
    <property type="entry name" value="HisK_dim/P_sf"/>
</dbReference>
<dbReference type="InterPro" id="IPR004358">
    <property type="entry name" value="Sig_transdc_His_kin-like_C"/>
</dbReference>
<dbReference type="GO" id="GO:0016301">
    <property type="term" value="F:kinase activity"/>
    <property type="evidence" value="ECO:0007669"/>
    <property type="project" value="UniProtKB-KW"/>
</dbReference>
<dbReference type="EC" id="2.7.13.3" evidence="3"/>
<dbReference type="InterPro" id="IPR003661">
    <property type="entry name" value="HisK_dim/P_dom"/>
</dbReference>
<accession>A0ABS9GU16</accession>
<dbReference type="Gene3D" id="1.10.287.130">
    <property type="match status" value="1"/>
</dbReference>
<keyword evidence="8" id="KW-0547">Nucleotide-binding</keyword>
<dbReference type="InterPro" id="IPR050398">
    <property type="entry name" value="HssS/ArlS-like"/>
</dbReference>
<sequence length="470" mass="53650">MKVKYFHQLLGSHISILILSFLLLSLLFTRVVEGYVFQNKVDELKSYGNQILNEKSAFERKPGSKPTLAHYIQLLRARDIDFVTFDKEGTITSPMRGISGLRLSGPEWEKLSNGETISVKQDVKRFDQEVTLVAFPKMNGDQLLGGVMLISPISGTREFIQQLNKFLIFTMLASLVIASLLSWFLSKYHGRRILRLRNAASQIASGNYAVQLPYKDTDEIGELTKDFNAMTKQLKASAEEIDRLEARRRKFISDVSHEMRTPLTTIRGIIEGIRNDMIPAHDKEKSMNLVEKETKRLIRLVNENLDYEKIRSNQIKLEKENISVIELFEVIKEQLSLQAEEKENKIIISASDNLRVNADYDRLVQILLNITQNSLQFTTNGRIELRGVDGNEETVIEIEDNGIGIDPEDIESIWDRFYKADLSRKNNPLGEFGLGLSIVKQLVEFHKGTIEVESSKGKGTKFTIRLPKKE</sequence>
<evidence type="ECO:0000256" key="15">
    <source>
        <dbReference type="SAM" id="Phobius"/>
    </source>
</evidence>
<evidence type="ECO:0000256" key="3">
    <source>
        <dbReference type="ARBA" id="ARBA00012438"/>
    </source>
</evidence>
<evidence type="ECO:0000256" key="4">
    <source>
        <dbReference type="ARBA" id="ARBA00022475"/>
    </source>
</evidence>
<evidence type="ECO:0000256" key="2">
    <source>
        <dbReference type="ARBA" id="ARBA00004651"/>
    </source>
</evidence>
<dbReference type="RefSeq" id="WP_236330845.1">
    <property type="nucleotide sequence ID" value="NZ_JAKIJS010000001.1"/>
</dbReference>
<keyword evidence="12" id="KW-0902">Two-component regulatory system</keyword>
<dbReference type="Pfam" id="PF00672">
    <property type="entry name" value="HAMP"/>
    <property type="match status" value="1"/>
</dbReference>
<dbReference type="InterPro" id="IPR036890">
    <property type="entry name" value="HATPase_C_sf"/>
</dbReference>
<feature type="coiled-coil region" evidence="14">
    <location>
        <begin position="227"/>
        <end position="254"/>
    </location>
</feature>
<evidence type="ECO:0000256" key="13">
    <source>
        <dbReference type="ARBA" id="ARBA00023136"/>
    </source>
</evidence>
<evidence type="ECO:0000256" key="7">
    <source>
        <dbReference type="ARBA" id="ARBA00022692"/>
    </source>
</evidence>
<keyword evidence="14" id="KW-0175">Coiled coil</keyword>
<evidence type="ECO:0000313" key="18">
    <source>
        <dbReference type="EMBL" id="MCF6136333.1"/>
    </source>
</evidence>
<dbReference type="SMART" id="SM00304">
    <property type="entry name" value="HAMP"/>
    <property type="match status" value="1"/>
</dbReference>
<keyword evidence="7 15" id="KW-0812">Transmembrane</keyword>
<evidence type="ECO:0000256" key="9">
    <source>
        <dbReference type="ARBA" id="ARBA00022777"/>
    </source>
</evidence>
<protein>
    <recommendedName>
        <fullName evidence="3">histidine kinase</fullName>
        <ecNumber evidence="3">2.7.13.3</ecNumber>
    </recommendedName>
</protein>
<gene>
    <name evidence="18" type="ORF">L2716_01240</name>
</gene>
<evidence type="ECO:0000259" key="16">
    <source>
        <dbReference type="PROSITE" id="PS50109"/>
    </source>
</evidence>
<comment type="catalytic activity">
    <reaction evidence="1">
        <text>ATP + protein L-histidine = ADP + protein N-phospho-L-histidine.</text>
        <dbReference type="EC" id="2.7.13.3"/>
    </reaction>
</comment>
<reference evidence="18 19" key="1">
    <citation type="submission" date="2022-01" db="EMBL/GenBank/DDBJ databases">
        <title>Alkalihalobacillus sp. EGI L200015, a novel bacterium isolated from a salt lake sediment.</title>
        <authorList>
            <person name="Gao L."/>
            <person name="Fang B.-Z."/>
            <person name="Li W.-J."/>
        </authorList>
    </citation>
    <scope>NUCLEOTIDE SEQUENCE [LARGE SCALE GENOMIC DNA]</scope>
    <source>
        <strain evidence="18 19">KCTC 12718</strain>
    </source>
</reference>
<dbReference type="PROSITE" id="PS50109">
    <property type="entry name" value="HIS_KIN"/>
    <property type="match status" value="1"/>
</dbReference>
<comment type="subcellular location">
    <subcellularLocation>
        <location evidence="2">Cell membrane</location>
        <topology evidence="2">Multi-pass membrane protein</topology>
    </subcellularLocation>
</comment>
<dbReference type="PANTHER" id="PTHR45528">
    <property type="entry name" value="SENSOR HISTIDINE KINASE CPXA"/>
    <property type="match status" value="1"/>
</dbReference>
<evidence type="ECO:0000256" key="12">
    <source>
        <dbReference type="ARBA" id="ARBA00023012"/>
    </source>
</evidence>
<dbReference type="SMART" id="SM00388">
    <property type="entry name" value="HisKA"/>
    <property type="match status" value="1"/>
</dbReference>
<evidence type="ECO:0000256" key="5">
    <source>
        <dbReference type="ARBA" id="ARBA00022553"/>
    </source>
</evidence>
<keyword evidence="11 15" id="KW-1133">Transmembrane helix</keyword>
<dbReference type="EMBL" id="JAKIJS010000001">
    <property type="protein sequence ID" value="MCF6136333.1"/>
    <property type="molecule type" value="Genomic_DNA"/>
</dbReference>
<keyword evidence="9 18" id="KW-0418">Kinase</keyword>
<dbReference type="Pfam" id="PF00512">
    <property type="entry name" value="HisKA"/>
    <property type="match status" value="1"/>
</dbReference>
<dbReference type="InterPro" id="IPR005467">
    <property type="entry name" value="His_kinase_dom"/>
</dbReference>
<keyword evidence="13 15" id="KW-0472">Membrane</keyword>
<dbReference type="SMART" id="SM00387">
    <property type="entry name" value="HATPase_c"/>
    <property type="match status" value="1"/>
</dbReference>
<evidence type="ECO:0000256" key="14">
    <source>
        <dbReference type="SAM" id="Coils"/>
    </source>
</evidence>
<dbReference type="Proteomes" id="UP001649381">
    <property type="component" value="Unassembled WGS sequence"/>
</dbReference>
<dbReference type="Pfam" id="PF02518">
    <property type="entry name" value="HATPase_c"/>
    <property type="match status" value="1"/>
</dbReference>
<evidence type="ECO:0000256" key="8">
    <source>
        <dbReference type="ARBA" id="ARBA00022741"/>
    </source>
</evidence>
<feature type="transmembrane region" description="Helical" evidence="15">
    <location>
        <begin position="166"/>
        <end position="185"/>
    </location>
</feature>
<dbReference type="InterPro" id="IPR003660">
    <property type="entry name" value="HAMP_dom"/>
</dbReference>
<organism evidence="18 19">
    <name type="scientific">Pseudalkalibacillus berkeleyi</name>
    <dbReference type="NCBI Taxonomy" id="1069813"/>
    <lineage>
        <taxon>Bacteria</taxon>
        <taxon>Bacillati</taxon>
        <taxon>Bacillota</taxon>
        <taxon>Bacilli</taxon>
        <taxon>Bacillales</taxon>
        <taxon>Fictibacillaceae</taxon>
        <taxon>Pseudalkalibacillus</taxon>
    </lineage>
</organism>
<dbReference type="InterPro" id="IPR003594">
    <property type="entry name" value="HATPase_dom"/>
</dbReference>
<dbReference type="Gene3D" id="6.10.340.10">
    <property type="match status" value="1"/>
</dbReference>
<evidence type="ECO:0000313" key="19">
    <source>
        <dbReference type="Proteomes" id="UP001649381"/>
    </source>
</evidence>
<dbReference type="Gene3D" id="3.30.565.10">
    <property type="entry name" value="Histidine kinase-like ATPase, C-terminal domain"/>
    <property type="match status" value="1"/>
</dbReference>
<dbReference type="PRINTS" id="PR00344">
    <property type="entry name" value="BCTRLSENSOR"/>
</dbReference>
<evidence type="ECO:0000256" key="10">
    <source>
        <dbReference type="ARBA" id="ARBA00022840"/>
    </source>
</evidence>
<keyword evidence="6" id="KW-0808">Transferase</keyword>
<evidence type="ECO:0000259" key="17">
    <source>
        <dbReference type="PROSITE" id="PS50885"/>
    </source>
</evidence>
<evidence type="ECO:0000256" key="6">
    <source>
        <dbReference type="ARBA" id="ARBA00022679"/>
    </source>
</evidence>
<dbReference type="CDD" id="cd00082">
    <property type="entry name" value="HisKA"/>
    <property type="match status" value="1"/>
</dbReference>
<dbReference type="PROSITE" id="PS50885">
    <property type="entry name" value="HAMP"/>
    <property type="match status" value="1"/>
</dbReference>
<evidence type="ECO:0000256" key="11">
    <source>
        <dbReference type="ARBA" id="ARBA00022989"/>
    </source>
</evidence>
<feature type="domain" description="Histidine kinase" evidence="16">
    <location>
        <begin position="254"/>
        <end position="470"/>
    </location>
</feature>
<keyword evidence="10" id="KW-0067">ATP-binding</keyword>
<comment type="caution">
    <text evidence="18">The sequence shown here is derived from an EMBL/GenBank/DDBJ whole genome shotgun (WGS) entry which is preliminary data.</text>
</comment>
<keyword evidence="5" id="KW-0597">Phosphoprotein</keyword>
<feature type="domain" description="HAMP" evidence="17">
    <location>
        <begin position="187"/>
        <end position="239"/>
    </location>
</feature>
<dbReference type="SUPFAM" id="SSF55874">
    <property type="entry name" value="ATPase domain of HSP90 chaperone/DNA topoisomerase II/histidine kinase"/>
    <property type="match status" value="1"/>
</dbReference>
<dbReference type="SUPFAM" id="SSF158472">
    <property type="entry name" value="HAMP domain-like"/>
    <property type="match status" value="1"/>
</dbReference>